<reference evidence="1 2" key="1">
    <citation type="submission" date="2018-06" db="EMBL/GenBank/DDBJ databases">
        <authorList>
            <consortium name="Pathogen Informatics"/>
            <person name="Doyle S."/>
        </authorList>
    </citation>
    <scope>NUCLEOTIDE SEQUENCE [LARGE SCALE GENOMIC DNA]</scope>
    <source>
        <strain evidence="1 2">NCTC7307</strain>
    </source>
</reference>
<evidence type="ECO:0000313" key="2">
    <source>
        <dbReference type="Proteomes" id="UP000248731"/>
    </source>
</evidence>
<dbReference type="Gene3D" id="1.10.530.10">
    <property type="match status" value="1"/>
</dbReference>
<accession>A0A2X4TW94</accession>
<protein>
    <submittedName>
        <fullName evidence="1">Uncharacterized protein</fullName>
    </submittedName>
</protein>
<proteinExistence type="predicted"/>
<evidence type="ECO:0000313" key="1">
    <source>
        <dbReference type="EMBL" id="SQI26948.1"/>
    </source>
</evidence>
<dbReference type="Proteomes" id="UP000248731">
    <property type="component" value="Chromosome 1"/>
</dbReference>
<name>A0A2X4TW94_SALER</name>
<keyword evidence="2" id="KW-1185">Reference proteome</keyword>
<dbReference type="AlphaFoldDB" id="A0A2X4TW94"/>
<gene>
    <name evidence="1" type="ORF">NCTC7307_04319</name>
</gene>
<dbReference type="EMBL" id="LS483466">
    <property type="protein sequence ID" value="SQI26948.1"/>
    <property type="molecule type" value="Genomic_DNA"/>
</dbReference>
<organism evidence="1 2">
    <name type="scientific">Salmonella enterica subsp. arizonae</name>
    <dbReference type="NCBI Taxonomy" id="59203"/>
    <lineage>
        <taxon>Bacteria</taxon>
        <taxon>Pseudomonadati</taxon>
        <taxon>Pseudomonadota</taxon>
        <taxon>Gammaproteobacteria</taxon>
        <taxon>Enterobacterales</taxon>
        <taxon>Enterobacteriaceae</taxon>
        <taxon>Salmonella</taxon>
    </lineage>
</organism>
<sequence length="102" mass="11916">MRMIRVCEGTTGEQGYERLFGGESFIRDYHKNFRTHPQIKITRKNKKTGRFIYLQPLVHIKLWDILGKTALLLFGEKNMVLPILVLSLRFTLCCNTQGESTR</sequence>